<accession>A0A2V3W5M4</accession>
<dbReference type="PANTHER" id="PTHR36539">
    <property type="entry name" value="ETHANOLAMINE UTILIZATION PROTEIN EUTN"/>
    <property type="match status" value="1"/>
</dbReference>
<sequence>MLVGKVVGNIWATRKEEGLKGLKFLIVKPGLNDGENLGREPIIVVDRLGAGVGDMVMVTQGSTAAVWGEKQVPVDARVIGIIDSVDLEAEP</sequence>
<dbReference type="Proteomes" id="UP000247978">
    <property type="component" value="Unassembled WGS sequence"/>
</dbReference>
<dbReference type="EMBL" id="QJJQ01000002">
    <property type="protein sequence ID" value="PXW89412.1"/>
    <property type="molecule type" value="Genomic_DNA"/>
</dbReference>
<dbReference type="InterPro" id="IPR036677">
    <property type="entry name" value="EutN_CcmL_sf"/>
</dbReference>
<comment type="subcellular location">
    <subcellularLocation>
        <location evidence="1">Carboxysome</location>
    </subcellularLocation>
</comment>
<keyword evidence="3" id="KW-1283">Bacterial microcompartment</keyword>
<dbReference type="Pfam" id="PF03319">
    <property type="entry name" value="EutN_CcmL"/>
    <property type="match status" value="1"/>
</dbReference>
<dbReference type="GO" id="GO:0031470">
    <property type="term" value="C:carboxysome"/>
    <property type="evidence" value="ECO:0007669"/>
    <property type="project" value="UniProtKB-SubCell"/>
</dbReference>
<dbReference type="RefSeq" id="WP_110394138.1">
    <property type="nucleotide sequence ID" value="NZ_JADIJL010000001.1"/>
</dbReference>
<dbReference type="AlphaFoldDB" id="A0A2V3W5M4"/>
<dbReference type="InterPro" id="IPR004992">
    <property type="entry name" value="EutN_CcmL"/>
</dbReference>
<evidence type="ECO:0000256" key="2">
    <source>
        <dbReference type="ARBA" id="ARBA00023669"/>
    </source>
</evidence>
<dbReference type="OrthoDB" id="196195at2"/>
<name>A0A2V3W5M4_9BACI</name>
<evidence type="ECO:0000256" key="1">
    <source>
        <dbReference type="ARBA" id="ARBA00023587"/>
    </source>
</evidence>
<dbReference type="PROSITE" id="PS51932">
    <property type="entry name" value="BMV"/>
    <property type="match status" value="1"/>
</dbReference>
<reference evidence="4 5" key="1">
    <citation type="submission" date="2018-05" db="EMBL/GenBank/DDBJ databases">
        <title>Genomic Encyclopedia of Type Strains, Phase IV (KMG-IV): sequencing the most valuable type-strain genomes for metagenomic binning, comparative biology and taxonomic classification.</title>
        <authorList>
            <person name="Goeker M."/>
        </authorList>
    </citation>
    <scope>NUCLEOTIDE SEQUENCE [LARGE SCALE GENOMIC DNA]</scope>
    <source>
        <strain evidence="4 5">DSM 28556</strain>
    </source>
</reference>
<keyword evidence="5" id="KW-1185">Reference proteome</keyword>
<proteinExistence type="predicted"/>
<keyword evidence="2" id="KW-1282">Carboxysome</keyword>
<evidence type="ECO:0000313" key="5">
    <source>
        <dbReference type="Proteomes" id="UP000247978"/>
    </source>
</evidence>
<dbReference type="PANTHER" id="PTHR36539:SF2">
    <property type="entry name" value="ETHANOLAMINE UTILIZATION PROTEIN"/>
    <property type="match status" value="1"/>
</dbReference>
<organism evidence="4 5">
    <name type="scientific">Pseudogracilibacillus auburnensis</name>
    <dbReference type="NCBI Taxonomy" id="1494959"/>
    <lineage>
        <taxon>Bacteria</taxon>
        <taxon>Bacillati</taxon>
        <taxon>Bacillota</taxon>
        <taxon>Bacilli</taxon>
        <taxon>Bacillales</taxon>
        <taxon>Bacillaceae</taxon>
        <taxon>Pseudogracilibacillus</taxon>
    </lineage>
</organism>
<evidence type="ECO:0000256" key="3">
    <source>
        <dbReference type="ARBA" id="ARBA00024446"/>
    </source>
</evidence>
<comment type="caution">
    <text evidence="4">The sequence shown here is derived from an EMBL/GenBank/DDBJ whole genome shotgun (WGS) entry which is preliminary data.</text>
</comment>
<gene>
    <name evidence="4" type="ORF">DFR56_102189</name>
</gene>
<protein>
    <submittedName>
        <fullName evidence="4">Ethanolamine utilization protein EutN</fullName>
    </submittedName>
</protein>
<dbReference type="Gene3D" id="2.40.50.220">
    <property type="entry name" value="EutN/Ccml"/>
    <property type="match status" value="1"/>
</dbReference>
<dbReference type="SUPFAM" id="SSF159133">
    <property type="entry name" value="EutN/CcmL-like"/>
    <property type="match status" value="1"/>
</dbReference>
<evidence type="ECO:0000313" key="4">
    <source>
        <dbReference type="EMBL" id="PXW89412.1"/>
    </source>
</evidence>
<dbReference type="CDD" id="cd01614">
    <property type="entry name" value="EutN_CcmL"/>
    <property type="match status" value="1"/>
</dbReference>